<dbReference type="PRINTS" id="PR00605">
    <property type="entry name" value="CYTCHROMECIC"/>
</dbReference>
<feature type="domain" description="Cytochrome c" evidence="13">
    <location>
        <begin position="314"/>
        <end position="404"/>
    </location>
</feature>
<evidence type="ECO:0000256" key="5">
    <source>
        <dbReference type="ARBA" id="ARBA00022723"/>
    </source>
</evidence>
<dbReference type="PROSITE" id="PS51007">
    <property type="entry name" value="CYTC"/>
    <property type="match status" value="3"/>
</dbReference>
<reference evidence="15" key="1">
    <citation type="journal article" date="2019" name="Int. J. Syst. Evol. Microbiol.">
        <title>The Global Catalogue of Microorganisms (GCM) 10K type strain sequencing project: providing services to taxonomists for standard genome sequencing and annotation.</title>
        <authorList>
            <consortium name="The Broad Institute Genomics Platform"/>
            <consortium name="The Broad Institute Genome Sequencing Center for Infectious Disease"/>
            <person name="Wu L."/>
            <person name="Ma J."/>
        </authorList>
    </citation>
    <scope>NUCLEOTIDE SEQUENCE [LARGE SCALE GENOMIC DNA]</scope>
    <source>
        <strain evidence="15">KCTC 62784</strain>
    </source>
</reference>
<keyword evidence="8" id="KW-0249">Electron transport</keyword>
<keyword evidence="4 11" id="KW-0349">Heme</keyword>
<proteinExistence type="predicted"/>
<evidence type="ECO:0000256" key="2">
    <source>
        <dbReference type="ARBA" id="ARBA00022448"/>
    </source>
</evidence>
<evidence type="ECO:0000313" key="15">
    <source>
        <dbReference type="Proteomes" id="UP001595384"/>
    </source>
</evidence>
<keyword evidence="10" id="KW-0472">Membrane</keyword>
<comment type="subcellular location">
    <subcellularLocation>
        <location evidence="1">Cell membrane</location>
    </subcellularLocation>
</comment>
<comment type="caution">
    <text evidence="14">The sequence shown here is derived from an EMBL/GenBank/DDBJ whole genome shotgun (WGS) entry which is preliminary data.</text>
</comment>
<evidence type="ECO:0000256" key="11">
    <source>
        <dbReference type="PROSITE-ProRule" id="PRU00433"/>
    </source>
</evidence>
<keyword evidence="3" id="KW-1003">Cell membrane</keyword>
<dbReference type="InterPro" id="IPR036909">
    <property type="entry name" value="Cyt_c-like_dom_sf"/>
</dbReference>
<protein>
    <submittedName>
        <fullName evidence="14">C-type cytochrome</fullName>
    </submittedName>
</protein>
<accession>A0ABV7C8N4</accession>
<dbReference type="PIRSF" id="PIRSF000018">
    <property type="entry name" value="Mb_ADH_cyt_c"/>
    <property type="match status" value="1"/>
</dbReference>
<dbReference type="InterPro" id="IPR009056">
    <property type="entry name" value="Cyt_c-like_dom"/>
</dbReference>
<keyword evidence="7" id="KW-0677">Repeat</keyword>
<name>A0ABV7C8N4_9VIBR</name>
<feature type="domain" description="Cytochrome c" evidence="13">
    <location>
        <begin position="30"/>
        <end position="133"/>
    </location>
</feature>
<evidence type="ECO:0000256" key="9">
    <source>
        <dbReference type="ARBA" id="ARBA00023004"/>
    </source>
</evidence>
<evidence type="ECO:0000256" key="7">
    <source>
        <dbReference type="ARBA" id="ARBA00022737"/>
    </source>
</evidence>
<evidence type="ECO:0000256" key="12">
    <source>
        <dbReference type="SAM" id="SignalP"/>
    </source>
</evidence>
<keyword evidence="9 11" id="KW-0408">Iron</keyword>
<evidence type="ECO:0000313" key="14">
    <source>
        <dbReference type="EMBL" id="MFC3024397.1"/>
    </source>
</evidence>
<evidence type="ECO:0000256" key="8">
    <source>
        <dbReference type="ARBA" id="ARBA00022982"/>
    </source>
</evidence>
<organism evidence="14 15">
    <name type="scientific">Vibrio zhugei</name>
    <dbReference type="NCBI Taxonomy" id="2479546"/>
    <lineage>
        <taxon>Bacteria</taxon>
        <taxon>Pseudomonadati</taxon>
        <taxon>Pseudomonadota</taxon>
        <taxon>Gammaproteobacteria</taxon>
        <taxon>Vibrionales</taxon>
        <taxon>Vibrionaceae</taxon>
        <taxon>Vibrio</taxon>
    </lineage>
</organism>
<dbReference type="Proteomes" id="UP001595384">
    <property type="component" value="Unassembled WGS sequence"/>
</dbReference>
<keyword evidence="2" id="KW-0813">Transport</keyword>
<evidence type="ECO:0000256" key="3">
    <source>
        <dbReference type="ARBA" id="ARBA00022475"/>
    </source>
</evidence>
<dbReference type="Gene3D" id="1.10.760.10">
    <property type="entry name" value="Cytochrome c-like domain"/>
    <property type="match status" value="3"/>
</dbReference>
<evidence type="ECO:0000256" key="6">
    <source>
        <dbReference type="ARBA" id="ARBA00022729"/>
    </source>
</evidence>
<dbReference type="PANTHER" id="PTHR35008">
    <property type="entry name" value="BLL4482 PROTEIN-RELATED"/>
    <property type="match status" value="1"/>
</dbReference>
<evidence type="ECO:0000256" key="1">
    <source>
        <dbReference type="ARBA" id="ARBA00004236"/>
    </source>
</evidence>
<dbReference type="InterPro" id="IPR014353">
    <property type="entry name" value="Membr-bd_ADH_cyt_c"/>
</dbReference>
<keyword evidence="5 11" id="KW-0479">Metal-binding</keyword>
<dbReference type="InterPro" id="IPR008168">
    <property type="entry name" value="Cyt_C_IC"/>
</dbReference>
<dbReference type="EMBL" id="JBHRSE010000071">
    <property type="protein sequence ID" value="MFC3024397.1"/>
    <property type="molecule type" value="Genomic_DNA"/>
</dbReference>
<dbReference type="InterPro" id="IPR051459">
    <property type="entry name" value="Cytochrome_c-type_DH"/>
</dbReference>
<feature type="chain" id="PRO_5046988277" evidence="12">
    <location>
        <begin position="23"/>
        <end position="436"/>
    </location>
</feature>
<evidence type="ECO:0000256" key="4">
    <source>
        <dbReference type="ARBA" id="ARBA00022617"/>
    </source>
</evidence>
<keyword evidence="15" id="KW-1185">Reference proteome</keyword>
<keyword evidence="6 12" id="KW-0732">Signal</keyword>
<gene>
    <name evidence="14" type="ORF">ACFODT_11235</name>
</gene>
<evidence type="ECO:0000259" key="13">
    <source>
        <dbReference type="PROSITE" id="PS51007"/>
    </source>
</evidence>
<dbReference type="PANTHER" id="PTHR35008:SF8">
    <property type="entry name" value="ALCOHOL DEHYDROGENASE CYTOCHROME C SUBUNIT"/>
    <property type="match status" value="1"/>
</dbReference>
<sequence>MKTLIIGLGSLLTLLPACGYSADNIQITDKLIKQGEYMARASDCVACHTAPGGKPFAGGLAIDSPFGTIYSSNITPSQDHGIGHYSYQQFERALRQGIRGDGALLYPAMPYPDYAKLTDQDVEALYAYFMHAVTPVNQAAKKTDLSFPFNQRWGIQLWNWISLDNTPYQYDPAQSALYNRGAYLVQGPGHCGSCHTPRGLFYAETSYDQKTSDFLSGAMVGIWSAPEIRAGHRGALQHWSTKDITEYLATGRNQHSAVVGEMTPVIARSLSHLSDQDLTAIATYLKALPGKNSHQPESNDKRKKTTETLIQGNYAKNSAERLYADNCSACHFDNGQGAPKVFPALDGNSLVNAKDPSGLVHVILVGATLPSTPKAPEALAMPGFGWRLSNKEIAKLATFLRSGWSNNAPAVSAHDVAKIRKTLSKAALTKDKPSVD</sequence>
<dbReference type="Pfam" id="PF00034">
    <property type="entry name" value="Cytochrom_C"/>
    <property type="match status" value="3"/>
</dbReference>
<feature type="signal peptide" evidence="12">
    <location>
        <begin position="1"/>
        <end position="22"/>
    </location>
</feature>
<evidence type="ECO:0000256" key="10">
    <source>
        <dbReference type="ARBA" id="ARBA00023136"/>
    </source>
</evidence>
<dbReference type="RefSeq" id="WP_123014227.1">
    <property type="nucleotide sequence ID" value="NZ_AP024912.1"/>
</dbReference>
<feature type="domain" description="Cytochrome c" evidence="13">
    <location>
        <begin position="176"/>
        <end position="289"/>
    </location>
</feature>
<dbReference type="SUPFAM" id="SSF46626">
    <property type="entry name" value="Cytochrome c"/>
    <property type="match status" value="3"/>
</dbReference>